<organism evidence="2">
    <name type="scientific">uncultured Thermomicrobiales bacterium</name>
    <dbReference type="NCBI Taxonomy" id="1645740"/>
    <lineage>
        <taxon>Bacteria</taxon>
        <taxon>Pseudomonadati</taxon>
        <taxon>Thermomicrobiota</taxon>
        <taxon>Thermomicrobia</taxon>
        <taxon>Thermomicrobiales</taxon>
        <taxon>environmental samples</taxon>
    </lineage>
</organism>
<dbReference type="AlphaFoldDB" id="A0A6J4UYQ4"/>
<feature type="non-terminal residue" evidence="2">
    <location>
        <position position="1"/>
    </location>
</feature>
<feature type="non-terminal residue" evidence="2">
    <location>
        <position position="194"/>
    </location>
</feature>
<dbReference type="EMBL" id="CADCWN010000075">
    <property type="protein sequence ID" value="CAA9560597.1"/>
    <property type="molecule type" value="Genomic_DNA"/>
</dbReference>
<name>A0A6J4UYQ4_9BACT</name>
<feature type="region of interest" description="Disordered" evidence="1">
    <location>
        <begin position="99"/>
        <end position="118"/>
    </location>
</feature>
<feature type="compositionally biased region" description="Basic and acidic residues" evidence="1">
    <location>
        <begin position="151"/>
        <end position="165"/>
    </location>
</feature>
<protein>
    <submittedName>
        <fullName evidence="2">RNA polymerase sigma factor SigW</fullName>
    </submittedName>
</protein>
<evidence type="ECO:0000256" key="1">
    <source>
        <dbReference type="SAM" id="MobiDB-lite"/>
    </source>
</evidence>
<gene>
    <name evidence="2" type="ORF">AVDCRST_MAG18-1044</name>
</gene>
<feature type="region of interest" description="Disordered" evidence="1">
    <location>
        <begin position="149"/>
        <end position="194"/>
    </location>
</feature>
<accession>A0A6J4UYQ4</accession>
<feature type="compositionally biased region" description="Basic and acidic residues" evidence="1">
    <location>
        <begin position="99"/>
        <end position="114"/>
    </location>
</feature>
<feature type="region of interest" description="Disordered" evidence="1">
    <location>
        <begin position="1"/>
        <end position="67"/>
    </location>
</feature>
<proteinExistence type="predicted"/>
<feature type="compositionally biased region" description="Basic and acidic residues" evidence="1">
    <location>
        <begin position="1"/>
        <end position="21"/>
    </location>
</feature>
<evidence type="ECO:0000313" key="2">
    <source>
        <dbReference type="EMBL" id="CAA9560597.1"/>
    </source>
</evidence>
<sequence>GRIRDSHRGSGPDRGGEDRRSGGVSANRRTVSGGGLQPGLPHARDARGGGGCGAGDLCPYLSPAGSLRHGTQVLDLDPGDRHQLLHRSVAAATDAVRAAAEHHPLGQGARERAGGRSAQQRIARRDATPAEAAAGEVSRTVGAALLGRIVVRRDRGDPRRARRDDQDTDPPGAQAAREDAGRGGGKAGCAVESV</sequence>
<reference evidence="2" key="1">
    <citation type="submission" date="2020-02" db="EMBL/GenBank/DDBJ databases">
        <authorList>
            <person name="Meier V. D."/>
        </authorList>
    </citation>
    <scope>NUCLEOTIDE SEQUENCE</scope>
    <source>
        <strain evidence="2">AVDCRST_MAG18</strain>
    </source>
</reference>